<keyword evidence="11" id="KW-1133">Transmembrane helix</keyword>
<dbReference type="PANTHER" id="PTHR24305">
    <property type="entry name" value="CYTOCHROME P450"/>
    <property type="match status" value="1"/>
</dbReference>
<dbReference type="AlphaFoldDB" id="A0A8E2AVM6"/>
<evidence type="ECO:0000256" key="10">
    <source>
        <dbReference type="RuleBase" id="RU000461"/>
    </source>
</evidence>
<evidence type="ECO:0000313" key="12">
    <source>
        <dbReference type="EMBL" id="OCH87517.1"/>
    </source>
</evidence>
<evidence type="ECO:0000256" key="11">
    <source>
        <dbReference type="SAM" id="Phobius"/>
    </source>
</evidence>
<dbReference type="PROSITE" id="PS00086">
    <property type="entry name" value="CYTOCHROME_P450"/>
    <property type="match status" value="1"/>
</dbReference>
<dbReference type="OrthoDB" id="1470350at2759"/>
<dbReference type="Gene3D" id="1.10.630.10">
    <property type="entry name" value="Cytochrome P450"/>
    <property type="match status" value="1"/>
</dbReference>
<dbReference type="GO" id="GO:0004497">
    <property type="term" value="F:monooxygenase activity"/>
    <property type="evidence" value="ECO:0007669"/>
    <property type="project" value="UniProtKB-KW"/>
</dbReference>
<keyword evidence="8 10" id="KW-0503">Monooxygenase</keyword>
<evidence type="ECO:0000256" key="9">
    <source>
        <dbReference type="PIRSR" id="PIRSR602401-1"/>
    </source>
</evidence>
<dbReference type="InterPro" id="IPR001128">
    <property type="entry name" value="Cyt_P450"/>
</dbReference>
<dbReference type="InterPro" id="IPR017972">
    <property type="entry name" value="Cyt_P450_CS"/>
</dbReference>
<dbReference type="GO" id="GO:0005506">
    <property type="term" value="F:iron ion binding"/>
    <property type="evidence" value="ECO:0007669"/>
    <property type="project" value="InterPro"/>
</dbReference>
<protein>
    <submittedName>
        <fullName evidence="12">Cytochrome P450</fullName>
    </submittedName>
</protein>
<sequence length="541" mass="61320">MQVLGVAIFVAFGVISVVILRRFFARKTFEHIRGPSSASWLFGNMLEFNRQDQAGDLDFKWCREFGSTWRLNGILGESVLMTADPKALQHIFHKSGYSYRKTADNTELNRTLFGPGIIWASGHVHQRHRKVMNPAFSAPQLRTFIPLFQRNIRKMTEMWKNELSARPEGHIINCVHAWFTKATLDIIGEAAFDYSFGALSKTGSRLLDVYTNMFLETSLHPPKLDLLIKASWEYLPLSVLRLVDYLPLKDIVKVNQVRKAFRTEAQKLLKDKTERLVAGKEGKKDVMSVLVRANASEDARARLSDAEMIAQMGTITIAGHDTTATTLTWLLYELSKNPDYQIKMREEIRMIRSSVTARCDANFSAEDLDSMKYCMAALKETLRYHAIVLGLPRVAEKDDIIPLQYPVVSKSGELIREIPIRAGQQILTSFCAYNRLPRVWGDNADVWDPTRFLDHDVKRETSVGMFSNLMTFSAGIRGCIGWRFSVMESQVIIAEILENFEFSLPSDPPEIVRLPSGVVAPGVRGKIEKGIQMPLQISIVQ</sequence>
<dbReference type="SUPFAM" id="SSF48264">
    <property type="entry name" value="Cytochrome P450"/>
    <property type="match status" value="1"/>
</dbReference>
<keyword evidence="6 10" id="KW-0560">Oxidoreductase</keyword>
<evidence type="ECO:0000256" key="3">
    <source>
        <dbReference type="ARBA" id="ARBA00010617"/>
    </source>
</evidence>
<dbReference type="GO" id="GO:0020037">
    <property type="term" value="F:heme binding"/>
    <property type="evidence" value="ECO:0007669"/>
    <property type="project" value="InterPro"/>
</dbReference>
<proteinExistence type="inferred from homology"/>
<evidence type="ECO:0000256" key="1">
    <source>
        <dbReference type="ARBA" id="ARBA00001971"/>
    </source>
</evidence>
<feature type="binding site" description="axial binding residue" evidence="9">
    <location>
        <position position="479"/>
    </location>
    <ligand>
        <name>heme</name>
        <dbReference type="ChEBI" id="CHEBI:30413"/>
    </ligand>
    <ligandPart>
        <name>Fe</name>
        <dbReference type="ChEBI" id="CHEBI:18248"/>
    </ligandPart>
</feature>
<dbReference type="Pfam" id="PF00067">
    <property type="entry name" value="p450"/>
    <property type="match status" value="1"/>
</dbReference>
<evidence type="ECO:0000256" key="2">
    <source>
        <dbReference type="ARBA" id="ARBA00005179"/>
    </source>
</evidence>
<keyword evidence="11" id="KW-0812">Transmembrane</keyword>
<dbReference type="InterPro" id="IPR002401">
    <property type="entry name" value="Cyt_P450_E_grp-I"/>
</dbReference>
<keyword evidence="11" id="KW-0472">Membrane</keyword>
<comment type="similarity">
    <text evidence="3 10">Belongs to the cytochrome P450 family.</text>
</comment>
<dbReference type="GO" id="GO:0016705">
    <property type="term" value="F:oxidoreductase activity, acting on paired donors, with incorporation or reduction of molecular oxygen"/>
    <property type="evidence" value="ECO:0007669"/>
    <property type="project" value="InterPro"/>
</dbReference>
<gene>
    <name evidence="12" type="ORF">OBBRIDRAFT_152680</name>
</gene>
<evidence type="ECO:0000256" key="7">
    <source>
        <dbReference type="ARBA" id="ARBA00023004"/>
    </source>
</evidence>
<evidence type="ECO:0000313" key="13">
    <source>
        <dbReference type="Proteomes" id="UP000250043"/>
    </source>
</evidence>
<feature type="transmembrane region" description="Helical" evidence="11">
    <location>
        <begin position="6"/>
        <end position="24"/>
    </location>
</feature>
<evidence type="ECO:0000256" key="4">
    <source>
        <dbReference type="ARBA" id="ARBA00022617"/>
    </source>
</evidence>
<keyword evidence="13" id="KW-1185">Reference proteome</keyword>
<evidence type="ECO:0000256" key="5">
    <source>
        <dbReference type="ARBA" id="ARBA00022723"/>
    </source>
</evidence>
<dbReference type="Proteomes" id="UP000250043">
    <property type="component" value="Unassembled WGS sequence"/>
</dbReference>
<evidence type="ECO:0000256" key="8">
    <source>
        <dbReference type="ARBA" id="ARBA00023033"/>
    </source>
</evidence>
<name>A0A8E2AVM6_9APHY</name>
<dbReference type="EMBL" id="KV722482">
    <property type="protein sequence ID" value="OCH87517.1"/>
    <property type="molecule type" value="Genomic_DNA"/>
</dbReference>
<comment type="pathway">
    <text evidence="2">Secondary metabolite biosynthesis.</text>
</comment>
<dbReference type="InterPro" id="IPR050121">
    <property type="entry name" value="Cytochrome_P450_monoxygenase"/>
</dbReference>
<reference evidence="12 13" key="1">
    <citation type="submission" date="2016-07" db="EMBL/GenBank/DDBJ databases">
        <title>Draft genome of the white-rot fungus Obba rivulosa 3A-2.</title>
        <authorList>
            <consortium name="DOE Joint Genome Institute"/>
            <person name="Miettinen O."/>
            <person name="Riley R."/>
            <person name="Acob R."/>
            <person name="Barry K."/>
            <person name="Cullen D."/>
            <person name="De Vries R."/>
            <person name="Hainaut M."/>
            <person name="Hatakka A."/>
            <person name="Henrissat B."/>
            <person name="Hilden K."/>
            <person name="Kuo R."/>
            <person name="Labutti K."/>
            <person name="Lipzen A."/>
            <person name="Makela M.R."/>
            <person name="Sandor L."/>
            <person name="Spatafora J.W."/>
            <person name="Grigoriev I.V."/>
            <person name="Hibbett D.S."/>
        </authorList>
    </citation>
    <scope>NUCLEOTIDE SEQUENCE [LARGE SCALE GENOMIC DNA]</scope>
    <source>
        <strain evidence="12 13">3A-2</strain>
    </source>
</reference>
<organism evidence="12 13">
    <name type="scientific">Obba rivulosa</name>
    <dbReference type="NCBI Taxonomy" id="1052685"/>
    <lineage>
        <taxon>Eukaryota</taxon>
        <taxon>Fungi</taxon>
        <taxon>Dikarya</taxon>
        <taxon>Basidiomycota</taxon>
        <taxon>Agaricomycotina</taxon>
        <taxon>Agaricomycetes</taxon>
        <taxon>Polyporales</taxon>
        <taxon>Gelatoporiaceae</taxon>
        <taxon>Obba</taxon>
    </lineage>
</organism>
<comment type="cofactor">
    <cofactor evidence="1 9">
        <name>heme</name>
        <dbReference type="ChEBI" id="CHEBI:30413"/>
    </cofactor>
</comment>
<keyword evidence="4 9" id="KW-0349">Heme</keyword>
<dbReference type="PRINTS" id="PR00385">
    <property type="entry name" value="P450"/>
</dbReference>
<keyword evidence="5 9" id="KW-0479">Metal-binding</keyword>
<dbReference type="InterPro" id="IPR036396">
    <property type="entry name" value="Cyt_P450_sf"/>
</dbReference>
<accession>A0A8E2AVM6</accession>
<keyword evidence="7 9" id="KW-0408">Iron</keyword>
<dbReference type="PANTHER" id="PTHR24305:SF166">
    <property type="entry name" value="CYTOCHROME P450 12A4, MITOCHONDRIAL-RELATED"/>
    <property type="match status" value="1"/>
</dbReference>
<dbReference type="PRINTS" id="PR00463">
    <property type="entry name" value="EP450I"/>
</dbReference>
<evidence type="ECO:0000256" key="6">
    <source>
        <dbReference type="ARBA" id="ARBA00023002"/>
    </source>
</evidence>